<keyword evidence="2" id="KW-1185">Reference proteome</keyword>
<dbReference type="EMBL" id="JAQQWK010000010">
    <property type="protein sequence ID" value="KAK8029478.1"/>
    <property type="molecule type" value="Genomic_DNA"/>
</dbReference>
<reference evidence="1 2" key="1">
    <citation type="submission" date="2023-01" db="EMBL/GenBank/DDBJ databases">
        <title>Analysis of 21 Apiospora genomes using comparative genomics revels a genus with tremendous synthesis potential of carbohydrate active enzymes and secondary metabolites.</title>
        <authorList>
            <person name="Sorensen T."/>
        </authorList>
    </citation>
    <scope>NUCLEOTIDE SEQUENCE [LARGE SCALE GENOMIC DNA]</scope>
    <source>
        <strain evidence="1 2">CBS 33761</strain>
    </source>
</reference>
<evidence type="ECO:0000313" key="1">
    <source>
        <dbReference type="EMBL" id="KAK8029478.1"/>
    </source>
</evidence>
<organism evidence="1 2">
    <name type="scientific">Apiospora rasikravindrae</name>
    <dbReference type="NCBI Taxonomy" id="990691"/>
    <lineage>
        <taxon>Eukaryota</taxon>
        <taxon>Fungi</taxon>
        <taxon>Dikarya</taxon>
        <taxon>Ascomycota</taxon>
        <taxon>Pezizomycotina</taxon>
        <taxon>Sordariomycetes</taxon>
        <taxon>Xylariomycetidae</taxon>
        <taxon>Amphisphaeriales</taxon>
        <taxon>Apiosporaceae</taxon>
        <taxon>Apiospora</taxon>
    </lineage>
</organism>
<proteinExistence type="predicted"/>
<dbReference type="Proteomes" id="UP001444661">
    <property type="component" value="Unassembled WGS sequence"/>
</dbReference>
<evidence type="ECO:0000313" key="2">
    <source>
        <dbReference type="Proteomes" id="UP001444661"/>
    </source>
</evidence>
<name>A0ABR1SCG6_9PEZI</name>
<gene>
    <name evidence="1" type="ORF">PG993_010769</name>
</gene>
<sequence>MSKISGRLVDRPRRGSHSVGAGAGYAAGLYMVDTAGAPSFPSRAALLEARRSASAHRTMERRTHSYSKTSSVETLDDSVVTLDIAMLASVRKLGADEVWSWALPAPRVLWLIRAHDDTWRWCASQEPVPSLMHVAARPRHICLRFYQRLGTSTPIFIDYERDIVLMHPLGPKKTRSYILATAHTTGLQVESVRHLGLVEAGWQARITQLSVSHFANLQSLTVFLSDRVGRSFEFLDAEAAEGGEAVQVIKNYLAYSYWLQSGAESYASCYSAIWAAMGKMAVRCARPAGMPPICSEGTSGEGRRGRQQRTRRIQLGSMTGQILQALKDASEKQEETSMANAKTLKELLDAALKGGEDEDSGVR</sequence>
<protein>
    <submittedName>
        <fullName evidence="1">Uncharacterized protein</fullName>
    </submittedName>
</protein>
<comment type="caution">
    <text evidence="1">The sequence shown here is derived from an EMBL/GenBank/DDBJ whole genome shotgun (WGS) entry which is preliminary data.</text>
</comment>
<accession>A0ABR1SCG6</accession>